<gene>
    <name evidence="6" type="ORF">F7O84_09290</name>
</gene>
<organism evidence="6 7">
    <name type="scientific">Candidatus Galacturonatibacter soehngenii</name>
    <dbReference type="NCBI Taxonomy" id="2307010"/>
    <lineage>
        <taxon>Bacteria</taxon>
        <taxon>Bacillati</taxon>
        <taxon>Bacillota</taxon>
        <taxon>Clostridia</taxon>
        <taxon>Lachnospirales</taxon>
        <taxon>Lachnospiraceae</taxon>
        <taxon>Candidatus Galacturonatibacter</taxon>
    </lineage>
</organism>
<evidence type="ECO:0000256" key="3">
    <source>
        <dbReference type="PIRSR" id="PIRSR620019-1"/>
    </source>
</evidence>
<reference evidence="6 7" key="1">
    <citation type="submission" date="2019-09" db="EMBL/GenBank/DDBJ databases">
        <authorList>
            <person name="Valk L.C."/>
        </authorList>
    </citation>
    <scope>NUCLEOTIDE SEQUENCE [LARGE SCALE GENOMIC DNA]</scope>
    <source>
        <strain evidence="6">GalUA</strain>
    </source>
</reference>
<dbReference type="InterPro" id="IPR050179">
    <property type="entry name" value="Trans_hexapeptide_repeat"/>
</dbReference>
<dbReference type="NCBIfam" id="TIGR03570">
    <property type="entry name" value="NeuD_NnaD"/>
    <property type="match status" value="1"/>
</dbReference>
<proteinExistence type="predicted"/>
<evidence type="ECO:0000256" key="4">
    <source>
        <dbReference type="PIRSR" id="PIRSR620019-2"/>
    </source>
</evidence>
<accession>A0A7V7UB61</accession>
<name>A0A7V7UB61_9FIRM</name>
<keyword evidence="1 6" id="KW-0808">Transferase</keyword>
<reference evidence="6 7" key="2">
    <citation type="submission" date="2020-02" db="EMBL/GenBank/DDBJ databases">
        <title>Candidatus Galacturonibacter soehngenii shows hetero-acetogenic catabolism of galacturonic acid but lacks a canonical carbon monoxide dehydrogenase/acetyl-CoA synthase complex.</title>
        <authorList>
            <person name="Diender M."/>
            <person name="Stouten G.R."/>
            <person name="Petersen J.F."/>
            <person name="Nielsen P.H."/>
            <person name="Dueholm M.S."/>
            <person name="Pronk J.T."/>
            <person name="Van Loosdrecht M.C.M."/>
        </authorList>
    </citation>
    <scope>NUCLEOTIDE SEQUENCE [LARGE SCALE GENOMIC DNA]</scope>
    <source>
        <strain evidence="6">GalUA</strain>
    </source>
</reference>
<dbReference type="Gene3D" id="2.160.10.10">
    <property type="entry name" value="Hexapeptide repeat proteins"/>
    <property type="match status" value="1"/>
</dbReference>
<dbReference type="InterPro" id="IPR001451">
    <property type="entry name" value="Hexapep"/>
</dbReference>
<feature type="site" description="Increases basicity of active site His" evidence="3">
    <location>
        <position position="142"/>
    </location>
</feature>
<dbReference type="PROSITE" id="PS00101">
    <property type="entry name" value="HEXAPEP_TRANSFERASES"/>
    <property type="match status" value="1"/>
</dbReference>
<evidence type="ECO:0000259" key="5">
    <source>
        <dbReference type="Pfam" id="PF17836"/>
    </source>
</evidence>
<dbReference type="Pfam" id="PF17836">
    <property type="entry name" value="PglD_N"/>
    <property type="match status" value="1"/>
</dbReference>
<evidence type="ECO:0000256" key="1">
    <source>
        <dbReference type="ARBA" id="ARBA00022679"/>
    </source>
</evidence>
<dbReference type="InterPro" id="IPR041561">
    <property type="entry name" value="PglD_N"/>
</dbReference>
<dbReference type="InterPro" id="IPR011004">
    <property type="entry name" value="Trimer_LpxA-like_sf"/>
</dbReference>
<dbReference type="Proteomes" id="UP000461768">
    <property type="component" value="Unassembled WGS sequence"/>
</dbReference>
<dbReference type="RefSeq" id="WP_151144313.1">
    <property type="nucleotide sequence ID" value="NZ_WAGX01000005.1"/>
</dbReference>
<protein>
    <submittedName>
        <fullName evidence="6">Acetyltransferase</fullName>
    </submittedName>
</protein>
<dbReference type="InterPro" id="IPR018357">
    <property type="entry name" value="Hexapep_transf_CS"/>
</dbReference>
<dbReference type="AlphaFoldDB" id="A0A7V7UB61"/>
<dbReference type="InterPro" id="IPR020019">
    <property type="entry name" value="AcTrfase_PglD-like"/>
</dbReference>
<dbReference type="PANTHER" id="PTHR43300:SF7">
    <property type="entry name" value="UDP-N-ACETYLBACILLOSAMINE N-ACETYLTRANSFERASE"/>
    <property type="match status" value="1"/>
</dbReference>
<dbReference type="OrthoDB" id="9801456at2"/>
<evidence type="ECO:0000313" key="7">
    <source>
        <dbReference type="Proteomes" id="UP000461768"/>
    </source>
</evidence>
<feature type="binding site" evidence="4">
    <location>
        <position position="150"/>
    </location>
    <ligand>
        <name>acetyl-CoA</name>
        <dbReference type="ChEBI" id="CHEBI:57288"/>
    </ligand>
</feature>
<dbReference type="CDD" id="cd03360">
    <property type="entry name" value="LbH_AT_putative"/>
    <property type="match status" value="1"/>
</dbReference>
<dbReference type="Gene3D" id="3.40.50.20">
    <property type="match status" value="1"/>
</dbReference>
<feature type="domain" description="PglD N-terminal" evidence="5">
    <location>
        <begin position="4"/>
        <end position="85"/>
    </location>
</feature>
<dbReference type="Pfam" id="PF00132">
    <property type="entry name" value="Hexapep"/>
    <property type="match status" value="1"/>
</dbReference>
<comment type="caution">
    <text evidence="6">The sequence shown here is derived from an EMBL/GenBank/DDBJ whole genome shotgun (WGS) entry which is preliminary data.</text>
</comment>
<feature type="active site" description="Proton acceptor" evidence="3">
    <location>
        <position position="141"/>
    </location>
</feature>
<keyword evidence="7" id="KW-1185">Reference proteome</keyword>
<sequence>MEKKVLLIGGGAHAISVIDSIKHLKRYEIAGILDKKEKVNTCVAGVKIIGVDDELDAFYQKGIQFAVITVGGIANAKVRRALYDRCKKAGYHFPNIIDKDAVVSKDIKMGEGNYIGKGAIINAKAVLGNVCIVNTGVIMEHETCIEDFVHLAPGSVLCGNVWVKANTHIGANSTLLQNIRIEENVIVGAGSLVLKDLKANRIYYGSPVKEVRRIETCNDNC</sequence>
<dbReference type="SUPFAM" id="SSF51161">
    <property type="entry name" value="Trimeric LpxA-like enzymes"/>
    <property type="match status" value="1"/>
</dbReference>
<evidence type="ECO:0000313" key="6">
    <source>
        <dbReference type="EMBL" id="KAB1437778.1"/>
    </source>
</evidence>
<evidence type="ECO:0000256" key="2">
    <source>
        <dbReference type="ARBA" id="ARBA00022737"/>
    </source>
</evidence>
<keyword evidence="2" id="KW-0677">Repeat</keyword>
<dbReference type="EMBL" id="WAGX01000005">
    <property type="protein sequence ID" value="KAB1437778.1"/>
    <property type="molecule type" value="Genomic_DNA"/>
</dbReference>
<dbReference type="PANTHER" id="PTHR43300">
    <property type="entry name" value="ACETYLTRANSFERASE"/>
    <property type="match status" value="1"/>
</dbReference>
<dbReference type="GO" id="GO:0016740">
    <property type="term" value="F:transferase activity"/>
    <property type="evidence" value="ECO:0007669"/>
    <property type="project" value="UniProtKB-KW"/>
</dbReference>